<evidence type="ECO:0000313" key="2">
    <source>
        <dbReference type="EMBL" id="KAG6377101.1"/>
    </source>
</evidence>
<sequence>MLQPTSSGPWQGLRTYPASPRTLPGWHKALFVFLFSIVMYPSAGPQVPHSKNMWAGWCGAVMFPAYFSTLTIFLRVQGLFAHGIDVLRKTDFYSVSIRRNAFLTAAPQVAE</sequence>
<reference evidence="2" key="1">
    <citation type="submission" date="2021-03" db="EMBL/GenBank/DDBJ databases">
        <title>Evolutionary innovations through gain and loss of genes in the ectomycorrhizal Boletales.</title>
        <authorList>
            <person name="Wu G."/>
            <person name="Miyauchi S."/>
            <person name="Morin E."/>
            <person name="Yang Z.-L."/>
            <person name="Xu J."/>
            <person name="Martin F.M."/>
        </authorList>
    </citation>
    <scope>NUCLEOTIDE SEQUENCE</scope>
    <source>
        <strain evidence="2">BR01</strain>
    </source>
</reference>
<dbReference type="AlphaFoldDB" id="A0A8I3A9R0"/>
<gene>
    <name evidence="2" type="ORF">JVT61DRAFT_1152</name>
</gene>
<evidence type="ECO:0000256" key="1">
    <source>
        <dbReference type="SAM" id="Phobius"/>
    </source>
</evidence>
<keyword evidence="1" id="KW-0472">Membrane</keyword>
<keyword evidence="3" id="KW-1185">Reference proteome</keyword>
<organism evidence="2 3">
    <name type="scientific">Boletus reticuloceps</name>
    <dbReference type="NCBI Taxonomy" id="495285"/>
    <lineage>
        <taxon>Eukaryota</taxon>
        <taxon>Fungi</taxon>
        <taxon>Dikarya</taxon>
        <taxon>Basidiomycota</taxon>
        <taxon>Agaricomycotina</taxon>
        <taxon>Agaricomycetes</taxon>
        <taxon>Agaricomycetidae</taxon>
        <taxon>Boletales</taxon>
        <taxon>Boletineae</taxon>
        <taxon>Boletaceae</taxon>
        <taxon>Boletoideae</taxon>
        <taxon>Boletus</taxon>
    </lineage>
</organism>
<name>A0A8I3A9R0_9AGAM</name>
<dbReference type="OrthoDB" id="1735853at2759"/>
<comment type="caution">
    <text evidence="2">The sequence shown here is derived from an EMBL/GenBank/DDBJ whole genome shotgun (WGS) entry which is preliminary data.</text>
</comment>
<keyword evidence="1" id="KW-1133">Transmembrane helix</keyword>
<dbReference type="EMBL" id="JAGFBS010000010">
    <property type="protein sequence ID" value="KAG6377101.1"/>
    <property type="molecule type" value="Genomic_DNA"/>
</dbReference>
<feature type="transmembrane region" description="Helical" evidence="1">
    <location>
        <begin position="25"/>
        <end position="42"/>
    </location>
</feature>
<evidence type="ECO:0000313" key="3">
    <source>
        <dbReference type="Proteomes" id="UP000683000"/>
    </source>
</evidence>
<dbReference type="Proteomes" id="UP000683000">
    <property type="component" value="Unassembled WGS sequence"/>
</dbReference>
<protein>
    <submittedName>
        <fullName evidence="2">Uncharacterized protein</fullName>
    </submittedName>
</protein>
<accession>A0A8I3A9R0</accession>
<proteinExistence type="predicted"/>
<feature type="transmembrane region" description="Helical" evidence="1">
    <location>
        <begin position="54"/>
        <end position="74"/>
    </location>
</feature>
<keyword evidence="1" id="KW-0812">Transmembrane</keyword>